<accession>A0A4Y2DRE3</accession>
<proteinExistence type="predicted"/>
<evidence type="ECO:0000313" key="1">
    <source>
        <dbReference type="EMBL" id="GBM18827.1"/>
    </source>
</evidence>
<sequence length="82" mass="9114">MYLGLFLAKSNVAGQKSSRWCRAEVRRGGVPAQVSSSSSGYCSKLRCPSPNSPRVASKWDVDVTKLNQMLCNEENCYLYAMM</sequence>
<organism evidence="1 2">
    <name type="scientific">Araneus ventricosus</name>
    <name type="common">Orbweaver spider</name>
    <name type="synonym">Epeira ventricosa</name>
    <dbReference type="NCBI Taxonomy" id="182803"/>
    <lineage>
        <taxon>Eukaryota</taxon>
        <taxon>Metazoa</taxon>
        <taxon>Ecdysozoa</taxon>
        <taxon>Arthropoda</taxon>
        <taxon>Chelicerata</taxon>
        <taxon>Arachnida</taxon>
        <taxon>Araneae</taxon>
        <taxon>Araneomorphae</taxon>
        <taxon>Entelegynae</taxon>
        <taxon>Araneoidea</taxon>
        <taxon>Araneidae</taxon>
        <taxon>Araneus</taxon>
    </lineage>
</organism>
<reference evidence="1 2" key="1">
    <citation type="journal article" date="2019" name="Sci. Rep.">
        <title>Orb-weaving spider Araneus ventricosus genome elucidates the spidroin gene catalogue.</title>
        <authorList>
            <person name="Kono N."/>
            <person name="Nakamura H."/>
            <person name="Ohtoshi R."/>
            <person name="Moran D.A.P."/>
            <person name="Shinohara A."/>
            <person name="Yoshida Y."/>
            <person name="Fujiwara M."/>
            <person name="Mori M."/>
            <person name="Tomita M."/>
            <person name="Arakawa K."/>
        </authorList>
    </citation>
    <scope>NUCLEOTIDE SEQUENCE [LARGE SCALE GENOMIC DNA]</scope>
</reference>
<gene>
    <name evidence="1" type="ORF">AVEN_203104_1</name>
</gene>
<dbReference type="EMBL" id="BGPR01000412">
    <property type="protein sequence ID" value="GBM18827.1"/>
    <property type="molecule type" value="Genomic_DNA"/>
</dbReference>
<keyword evidence="2" id="KW-1185">Reference proteome</keyword>
<evidence type="ECO:0000313" key="2">
    <source>
        <dbReference type="Proteomes" id="UP000499080"/>
    </source>
</evidence>
<comment type="caution">
    <text evidence="1">The sequence shown here is derived from an EMBL/GenBank/DDBJ whole genome shotgun (WGS) entry which is preliminary data.</text>
</comment>
<protein>
    <submittedName>
        <fullName evidence="1">Uncharacterized protein</fullName>
    </submittedName>
</protein>
<dbReference type="AlphaFoldDB" id="A0A4Y2DRE3"/>
<dbReference type="Proteomes" id="UP000499080">
    <property type="component" value="Unassembled WGS sequence"/>
</dbReference>
<name>A0A4Y2DRE3_ARAVE</name>